<name>F2ASF8_RHOBT</name>
<proteinExistence type="predicted"/>
<evidence type="ECO:0000313" key="2">
    <source>
        <dbReference type="Proteomes" id="UP000006222"/>
    </source>
</evidence>
<dbReference type="EMBL" id="AFAR01000143">
    <property type="protein sequence ID" value="EGF27405.1"/>
    <property type="molecule type" value="Genomic_DNA"/>
</dbReference>
<protein>
    <submittedName>
        <fullName evidence="1">Uncharacterized protein</fullName>
    </submittedName>
</protein>
<dbReference type="PATRIC" id="fig|991778.3.peg.2816"/>
<gene>
    <name evidence="1" type="ORF">RBWH47_04645</name>
</gene>
<dbReference type="AlphaFoldDB" id="F2ASF8"/>
<reference evidence="1 2" key="1">
    <citation type="journal article" date="2013" name="Mar. Genomics">
        <title>Expression of sulfatases in Rhodopirellula baltica and the diversity of sulfatases in the genus Rhodopirellula.</title>
        <authorList>
            <person name="Wegner C.E."/>
            <person name="Richter-Heitmann T."/>
            <person name="Klindworth A."/>
            <person name="Klockow C."/>
            <person name="Richter M."/>
            <person name="Achstetter T."/>
            <person name="Glockner F.O."/>
            <person name="Harder J."/>
        </authorList>
    </citation>
    <scope>NUCLEOTIDE SEQUENCE [LARGE SCALE GENOMIC DNA]</scope>
    <source>
        <strain evidence="1 2">WH47</strain>
    </source>
</reference>
<sequence length="62" mass="7046">MLSGIAIRPFTSIRLAERMPYRAAAFRSNLHASRQTRRPFALPIRRMQARIGHTFCSTIAAC</sequence>
<evidence type="ECO:0000313" key="1">
    <source>
        <dbReference type="EMBL" id="EGF27405.1"/>
    </source>
</evidence>
<comment type="caution">
    <text evidence="1">The sequence shown here is derived from an EMBL/GenBank/DDBJ whole genome shotgun (WGS) entry which is preliminary data.</text>
</comment>
<dbReference type="Proteomes" id="UP000006222">
    <property type="component" value="Unassembled WGS sequence"/>
</dbReference>
<organism evidence="1 2">
    <name type="scientific">Rhodopirellula baltica WH47</name>
    <dbReference type="NCBI Taxonomy" id="991778"/>
    <lineage>
        <taxon>Bacteria</taxon>
        <taxon>Pseudomonadati</taxon>
        <taxon>Planctomycetota</taxon>
        <taxon>Planctomycetia</taxon>
        <taxon>Pirellulales</taxon>
        <taxon>Pirellulaceae</taxon>
        <taxon>Rhodopirellula</taxon>
    </lineage>
</organism>
<accession>F2ASF8</accession>